<organism evidence="10 11">
    <name type="scientific">Luteitalea pratensis</name>
    <dbReference type="NCBI Taxonomy" id="1855912"/>
    <lineage>
        <taxon>Bacteria</taxon>
        <taxon>Pseudomonadati</taxon>
        <taxon>Acidobacteriota</taxon>
        <taxon>Vicinamibacteria</taxon>
        <taxon>Vicinamibacterales</taxon>
        <taxon>Vicinamibacteraceae</taxon>
        <taxon>Luteitalea</taxon>
    </lineage>
</organism>
<dbReference type="InterPro" id="IPR036942">
    <property type="entry name" value="Beta-barrel_TonB_sf"/>
</dbReference>
<dbReference type="Gene3D" id="2.40.170.20">
    <property type="entry name" value="TonB-dependent receptor, beta-barrel domain"/>
    <property type="match status" value="1"/>
</dbReference>
<dbReference type="OrthoDB" id="99446at2"/>
<dbReference type="PANTHER" id="PTHR30069:SF46">
    <property type="entry name" value="OAR PROTEIN"/>
    <property type="match status" value="1"/>
</dbReference>
<keyword evidence="10" id="KW-0675">Receptor</keyword>
<evidence type="ECO:0000256" key="4">
    <source>
        <dbReference type="ARBA" id="ARBA00022692"/>
    </source>
</evidence>
<comment type="subcellular location">
    <subcellularLocation>
        <location evidence="1">Cell outer membrane</location>
        <topology evidence="1">Multi-pass membrane protein</topology>
    </subcellularLocation>
</comment>
<feature type="domain" description="TonB-dependent transporter Oar-like beta-barrel" evidence="9">
    <location>
        <begin position="255"/>
        <end position="1052"/>
    </location>
</feature>
<evidence type="ECO:0000256" key="2">
    <source>
        <dbReference type="ARBA" id="ARBA00022448"/>
    </source>
</evidence>
<reference evidence="11" key="2">
    <citation type="submission" date="2016-04" db="EMBL/GenBank/DDBJ databases">
        <title>First Complete Genome Sequence of a Subdivision 6 Acidobacterium.</title>
        <authorList>
            <person name="Huang S."/>
            <person name="Vieira S."/>
            <person name="Bunk B."/>
            <person name="Riedel T."/>
            <person name="Sproeer C."/>
            <person name="Overmann J."/>
        </authorList>
    </citation>
    <scope>NUCLEOTIDE SEQUENCE [LARGE SCALE GENOMIC DNA]</scope>
    <source>
        <strain evidence="11">DSM 100886 HEG_-6_39</strain>
    </source>
</reference>
<evidence type="ECO:0000256" key="7">
    <source>
        <dbReference type="SAM" id="MobiDB-lite"/>
    </source>
</evidence>
<dbReference type="SUPFAM" id="SSF56935">
    <property type="entry name" value="Porins"/>
    <property type="match status" value="1"/>
</dbReference>
<dbReference type="EMBL" id="CP015136">
    <property type="protein sequence ID" value="AMY12182.1"/>
    <property type="molecule type" value="Genomic_DNA"/>
</dbReference>
<sequence length="1059" mass="114513" precursor="true">MTGGASRHARISSLPRWGACLCLLASLLAPPAVPAMAQTMAATLFVEVRDQSGAWLPDVTITLTDQQTALMREGTTSSSGLLVIPLLTAGTYTLQASRDGFKTEIVRDIAVQAGVRGTVAVVLVPGEVTEQVVVSADLTTLRAGSGAVGEVFEGETLVTVPVSERDVIQFTFQAPGVAPPAPGSRLSTQGNTGLNNSGSREAANNFLLDGVDNNDLFLNRLVVNPSLDAVKEVSMLQGTYDAEHGRSAGAQVNVVIKSGTRTLRGSAYEYFRDEAFDARPAFLPEGTDKPSLGKHQFGGTIGGPLGRFPSFYFFNVEAIQANEADTRLARVPTDAERAGDFSTFGRPIIDPFTQQPFPGNMIPASRMSAAGLNTADLYPRANTSGSGSANYVSSPEGRRDAIQFTIKTDHNGWQDKPFHVRYTFGREDRDLPFPARARNLPTFGTSVLDQGHNFAAGFNQAISSRVVNELRFGVNALKRDSLPTNAGTDAYAALGITGPSLPEVDQGYPTFVVSGYETLGDDPNLPVLRSTRTIHLADTLTAQFGRHHVKTGGEFRHYKSDGLNHLFARGQITFAGAISGAPFADLLLGYPSLSLLGTNDNPQKLRTWSINTFIQDDWRLSSRLTVNMGLRYEFNSPPVDADDRMRIFDQDTNQIVQVGTNGVPRSGIASDYNNVAPRIGFNYDLTGMGTTMLQGGYGLFYNVSTLIETSALYFNPPYFAIGLYFPSQLRLLTLENPFPGQAIGTQPTYNSLDQDMRTAYAHQFSLGVEHAFAKTTVDARYVGSFGHALVRKRNINQALPGPGPFPPRREMPQYGDILMVESGATSDYHALQVGAVRRSGSRLMFRASYTWSKSMDDQSAFLATDGNDNTPQDSRNLAAEWGLSDFDVRHRGVLSGSYVIPDMGSGALGRGWQVAGVVSVQSGRPFTPRVSFDNSNSGNTGGGTFAYDRPNEVTDTTPPAGARVVSYEGRSFVIAPQYTYGNAGRNALIGPGYAAVDAVLSRRLELGGSKNLELRLEGFNLLNRTNLQLPDSFVDRPTFGQSLSAFSRRQFQLAARFTF</sequence>
<keyword evidence="11" id="KW-1185">Reference proteome</keyword>
<reference evidence="10 11" key="1">
    <citation type="journal article" date="2016" name="Genome Announc.">
        <title>First Complete Genome Sequence of a Subdivision 6 Acidobacterium Strain.</title>
        <authorList>
            <person name="Huang S."/>
            <person name="Vieira S."/>
            <person name="Bunk B."/>
            <person name="Riedel T."/>
            <person name="Sproer C."/>
            <person name="Overmann J."/>
        </authorList>
    </citation>
    <scope>NUCLEOTIDE SEQUENCE [LARGE SCALE GENOMIC DNA]</scope>
    <source>
        <strain evidence="11">DSM 100886 HEG_-6_39</strain>
    </source>
</reference>
<name>A0A143PUC5_LUTPR</name>
<evidence type="ECO:0000256" key="1">
    <source>
        <dbReference type="ARBA" id="ARBA00004571"/>
    </source>
</evidence>
<feature type="chain" id="PRO_5007511982" evidence="8">
    <location>
        <begin position="38"/>
        <end position="1059"/>
    </location>
</feature>
<dbReference type="InterPro" id="IPR008969">
    <property type="entry name" value="CarboxyPept-like_regulatory"/>
</dbReference>
<dbReference type="Proteomes" id="UP000076079">
    <property type="component" value="Chromosome"/>
</dbReference>
<dbReference type="SUPFAM" id="SSF49464">
    <property type="entry name" value="Carboxypeptidase regulatory domain-like"/>
    <property type="match status" value="1"/>
</dbReference>
<dbReference type="GO" id="GO:0044718">
    <property type="term" value="P:siderophore transmembrane transport"/>
    <property type="evidence" value="ECO:0007669"/>
    <property type="project" value="TreeGrafter"/>
</dbReference>
<protein>
    <submittedName>
        <fullName evidence="10">Outer membrane receptor for ferrienterochelin and colicins</fullName>
    </submittedName>
</protein>
<dbReference type="Pfam" id="PF25183">
    <property type="entry name" value="OMP_b-brl_4"/>
    <property type="match status" value="1"/>
</dbReference>
<evidence type="ECO:0000256" key="3">
    <source>
        <dbReference type="ARBA" id="ARBA00022452"/>
    </source>
</evidence>
<dbReference type="Gene3D" id="2.60.40.1120">
    <property type="entry name" value="Carboxypeptidase-like, regulatory domain"/>
    <property type="match status" value="1"/>
</dbReference>
<dbReference type="GO" id="GO:0009279">
    <property type="term" value="C:cell outer membrane"/>
    <property type="evidence" value="ECO:0007669"/>
    <property type="project" value="UniProtKB-SubCell"/>
</dbReference>
<feature type="region of interest" description="Disordered" evidence="7">
    <location>
        <begin position="929"/>
        <end position="959"/>
    </location>
</feature>
<keyword evidence="2" id="KW-0813">Transport</keyword>
<evidence type="ECO:0000313" key="11">
    <source>
        <dbReference type="Proteomes" id="UP000076079"/>
    </source>
</evidence>
<dbReference type="AlphaFoldDB" id="A0A143PUC5"/>
<dbReference type="STRING" id="1855912.LuPra_05455"/>
<dbReference type="PANTHER" id="PTHR30069">
    <property type="entry name" value="TONB-DEPENDENT OUTER MEMBRANE RECEPTOR"/>
    <property type="match status" value="1"/>
</dbReference>
<dbReference type="InterPro" id="IPR057601">
    <property type="entry name" value="Oar-like_b-barrel"/>
</dbReference>
<keyword evidence="3" id="KW-1134">Transmembrane beta strand</keyword>
<gene>
    <name evidence="10" type="ORF">LuPra_05455</name>
</gene>
<dbReference type="KEGG" id="abac:LuPra_05455"/>
<keyword evidence="6" id="KW-0998">Cell outer membrane</keyword>
<evidence type="ECO:0000256" key="5">
    <source>
        <dbReference type="ARBA" id="ARBA00023136"/>
    </source>
</evidence>
<evidence type="ECO:0000259" key="9">
    <source>
        <dbReference type="Pfam" id="PF25183"/>
    </source>
</evidence>
<dbReference type="RefSeq" id="WP_157899742.1">
    <property type="nucleotide sequence ID" value="NZ_CP015136.1"/>
</dbReference>
<dbReference type="InterPro" id="IPR039426">
    <property type="entry name" value="TonB-dep_rcpt-like"/>
</dbReference>
<accession>A0A143PUC5</accession>
<dbReference type="GO" id="GO:0015344">
    <property type="term" value="F:siderophore uptake transmembrane transporter activity"/>
    <property type="evidence" value="ECO:0007669"/>
    <property type="project" value="TreeGrafter"/>
</dbReference>
<keyword evidence="5" id="KW-0472">Membrane</keyword>
<evidence type="ECO:0000313" key="10">
    <source>
        <dbReference type="EMBL" id="AMY12182.1"/>
    </source>
</evidence>
<proteinExistence type="predicted"/>
<keyword evidence="4" id="KW-0812">Transmembrane</keyword>
<dbReference type="Pfam" id="PF13620">
    <property type="entry name" value="CarboxypepD_reg"/>
    <property type="match status" value="1"/>
</dbReference>
<evidence type="ECO:0000256" key="6">
    <source>
        <dbReference type="ARBA" id="ARBA00023237"/>
    </source>
</evidence>
<evidence type="ECO:0000256" key="8">
    <source>
        <dbReference type="SAM" id="SignalP"/>
    </source>
</evidence>
<keyword evidence="8" id="KW-0732">Signal</keyword>
<feature type="signal peptide" evidence="8">
    <location>
        <begin position="1"/>
        <end position="37"/>
    </location>
</feature>